<feature type="domain" description="Peptidase M13 C-terminal" evidence="3">
    <location>
        <begin position="201"/>
        <end position="354"/>
    </location>
</feature>
<reference evidence="5" key="1">
    <citation type="submission" date="2024-02" db="UniProtKB">
        <authorList>
            <consortium name="WormBaseParasite"/>
        </authorList>
    </citation>
    <scope>IDENTIFICATION</scope>
</reference>
<dbReference type="AlphaFoldDB" id="A0AAF3FP06"/>
<evidence type="ECO:0000259" key="3">
    <source>
        <dbReference type="Pfam" id="PF01431"/>
    </source>
</evidence>
<dbReference type="Gene3D" id="3.40.390.10">
    <property type="entry name" value="Collagenase (Catalytic Domain)"/>
    <property type="match status" value="1"/>
</dbReference>
<dbReference type="SUPFAM" id="SSF55486">
    <property type="entry name" value="Metalloproteases ('zincins'), catalytic domain"/>
    <property type="match status" value="1"/>
</dbReference>
<evidence type="ECO:0000313" key="4">
    <source>
        <dbReference type="Proteomes" id="UP000887575"/>
    </source>
</evidence>
<proteinExistence type="inferred from homology"/>
<dbReference type="InterPro" id="IPR018497">
    <property type="entry name" value="Peptidase_M13_C"/>
</dbReference>
<evidence type="ECO:0000313" key="5">
    <source>
        <dbReference type="WBParaSite" id="MBELARI_LOCUS8794"/>
    </source>
</evidence>
<organism evidence="4 5">
    <name type="scientific">Mesorhabditis belari</name>
    <dbReference type="NCBI Taxonomy" id="2138241"/>
    <lineage>
        <taxon>Eukaryota</taxon>
        <taxon>Metazoa</taxon>
        <taxon>Ecdysozoa</taxon>
        <taxon>Nematoda</taxon>
        <taxon>Chromadorea</taxon>
        <taxon>Rhabditida</taxon>
        <taxon>Rhabditina</taxon>
        <taxon>Rhabditomorpha</taxon>
        <taxon>Rhabditoidea</taxon>
        <taxon>Rhabditidae</taxon>
        <taxon>Mesorhabditinae</taxon>
        <taxon>Mesorhabditis</taxon>
    </lineage>
</organism>
<dbReference type="GO" id="GO:0004222">
    <property type="term" value="F:metalloendopeptidase activity"/>
    <property type="evidence" value="ECO:0007669"/>
    <property type="project" value="InterPro"/>
</dbReference>
<evidence type="ECO:0000256" key="2">
    <source>
        <dbReference type="SAM" id="MobiDB-lite"/>
    </source>
</evidence>
<dbReference type="PROSITE" id="PS51885">
    <property type="entry name" value="NEPRILYSIN"/>
    <property type="match status" value="1"/>
</dbReference>
<feature type="region of interest" description="Disordered" evidence="2">
    <location>
        <begin position="65"/>
        <end position="86"/>
    </location>
</feature>
<dbReference type="PANTHER" id="PTHR11733:SF167">
    <property type="entry name" value="FI17812P1-RELATED"/>
    <property type="match status" value="1"/>
</dbReference>
<dbReference type="WBParaSite" id="MBELARI_LOCUS8794">
    <property type="protein sequence ID" value="MBELARI_LOCUS8794"/>
    <property type="gene ID" value="MBELARI_LOCUS8794"/>
</dbReference>
<dbReference type="InterPro" id="IPR000718">
    <property type="entry name" value="Peptidase_M13"/>
</dbReference>
<dbReference type="Proteomes" id="UP000887575">
    <property type="component" value="Unassembled WGS sequence"/>
</dbReference>
<dbReference type="InterPro" id="IPR024079">
    <property type="entry name" value="MetalloPept_cat_dom_sf"/>
</dbReference>
<feature type="compositionally biased region" description="Basic and acidic residues" evidence="2">
    <location>
        <begin position="75"/>
        <end position="84"/>
    </location>
</feature>
<sequence>MSSLWTIVRLYFPGASNPINDFHAVQSHPSSLVTRVLVNYNQLITEMLQNQWIMASLETGTISSGCDNIPHSKRGSGEENRRSSSPDLPAMKLTILVTLYLGNIIIPFWTPRIKDIEDANVMTQFVGYNKKIFNGDTAVSEKYSTGLIYPEPISYFGIRVTYDRWSSDRAFEKLLKGNSREDFRRSLAGILQTPYFNVSIQGAKFDGFGNRRDWWDGKTMNSFNKMTKCFVDQYGKTKVDHLNLMINGAKTLSENIADNGGLRAAYNAFQKVLRRGEGRERPSASQLAQYSPNQLFFMGYAYVWCQSVSDQFLLANVPGDVHPPNRQRVNLVLRNLPQFSQAFKCSPKSKMIAGKNVKFGKMPSFVFELICFCNSPKCIFV</sequence>
<accession>A0AAF3FP06</accession>
<dbReference type="GO" id="GO:0016485">
    <property type="term" value="P:protein processing"/>
    <property type="evidence" value="ECO:0007669"/>
    <property type="project" value="TreeGrafter"/>
</dbReference>
<comment type="similarity">
    <text evidence="1">Belongs to the peptidase M13 family.</text>
</comment>
<keyword evidence="4" id="KW-1185">Reference proteome</keyword>
<protein>
    <recommendedName>
        <fullName evidence="3">Peptidase M13 C-terminal domain-containing protein</fullName>
    </recommendedName>
</protein>
<name>A0AAF3FP06_9BILA</name>
<dbReference type="Pfam" id="PF01431">
    <property type="entry name" value="Peptidase_M13"/>
    <property type="match status" value="1"/>
</dbReference>
<dbReference type="GO" id="GO:0005886">
    <property type="term" value="C:plasma membrane"/>
    <property type="evidence" value="ECO:0007669"/>
    <property type="project" value="TreeGrafter"/>
</dbReference>
<evidence type="ECO:0000256" key="1">
    <source>
        <dbReference type="ARBA" id="ARBA00007357"/>
    </source>
</evidence>
<dbReference type="PANTHER" id="PTHR11733">
    <property type="entry name" value="ZINC METALLOPROTEASE FAMILY M13 NEPRILYSIN-RELATED"/>
    <property type="match status" value="1"/>
</dbReference>